<keyword evidence="2" id="KW-1133">Transmembrane helix</keyword>
<reference evidence="3" key="2">
    <citation type="submission" date="2020-08" db="EMBL/GenBank/DDBJ databases">
        <title>Plant Genome Project.</title>
        <authorList>
            <person name="Zhang R.-G."/>
        </authorList>
    </citation>
    <scope>NUCLEOTIDE SEQUENCE</scope>
    <source>
        <strain evidence="3">Huo1</strain>
        <tissue evidence="3">Leaf</tissue>
    </source>
</reference>
<dbReference type="Proteomes" id="UP000298416">
    <property type="component" value="Unassembled WGS sequence"/>
</dbReference>
<comment type="caution">
    <text evidence="3">The sequence shown here is derived from an EMBL/GenBank/DDBJ whole genome shotgun (WGS) entry which is preliminary data.</text>
</comment>
<accession>A0A8X8WDN8</accession>
<dbReference type="AlphaFoldDB" id="A0A8X8WDN8"/>
<feature type="compositionally biased region" description="Basic residues" evidence="1">
    <location>
        <begin position="103"/>
        <end position="121"/>
    </location>
</feature>
<organism evidence="3">
    <name type="scientific">Salvia splendens</name>
    <name type="common">Scarlet sage</name>
    <dbReference type="NCBI Taxonomy" id="180675"/>
    <lineage>
        <taxon>Eukaryota</taxon>
        <taxon>Viridiplantae</taxon>
        <taxon>Streptophyta</taxon>
        <taxon>Embryophyta</taxon>
        <taxon>Tracheophyta</taxon>
        <taxon>Spermatophyta</taxon>
        <taxon>Magnoliopsida</taxon>
        <taxon>eudicotyledons</taxon>
        <taxon>Gunneridae</taxon>
        <taxon>Pentapetalae</taxon>
        <taxon>asterids</taxon>
        <taxon>lamiids</taxon>
        <taxon>Lamiales</taxon>
        <taxon>Lamiaceae</taxon>
        <taxon>Nepetoideae</taxon>
        <taxon>Mentheae</taxon>
        <taxon>Salviinae</taxon>
        <taxon>Salvia</taxon>
        <taxon>Salvia subgen. Calosphace</taxon>
        <taxon>core Calosphace</taxon>
    </lineage>
</organism>
<feature type="region of interest" description="Disordered" evidence="1">
    <location>
        <begin position="63"/>
        <end position="127"/>
    </location>
</feature>
<dbReference type="EMBL" id="PNBA02000018">
    <property type="protein sequence ID" value="KAG6393052.1"/>
    <property type="molecule type" value="Genomic_DNA"/>
</dbReference>
<keyword evidence="2" id="KW-0812">Transmembrane</keyword>
<keyword evidence="2" id="KW-0472">Membrane</keyword>
<evidence type="ECO:0000256" key="2">
    <source>
        <dbReference type="SAM" id="Phobius"/>
    </source>
</evidence>
<gene>
    <name evidence="3" type="ORF">SASPL_147282</name>
</gene>
<sequence length="392" mass="43513">MKRGIKALRRRYTVDEERSIDFTTRLYRAALTPLKLTVRESANGIAEGKFLMQRTKQTVIGAGSAKPNQIGGKEKATNHRIRQRNHFSNDEPLRAVADEPHRRGSKHYCPKRHPNSGRKHPKDLPRSEADEAYVSSLPSLLCFLEEEKEIGYASPQFEGNIIESQLSGVYGAQDATGEGDHLSIKDSSQINLLEGNTSIQPTSSSQTTTNDANSISRSTKKVLVTDVECAVCKQLLYPSIVLNCGHGKHFSLIAPDRPATLTTLIVSHVFNQTIVSIDAQGAKVHIQEGFLACAYYYINSLRNIFLKNIQEGKNLYPIATVIVHLEVQQENRRKVPKLWFSPLAGPTFTLGLVVIIVGYILSLSLSVHDVAFSISFHVSFQISSRLVALHNV</sequence>
<name>A0A8X8WDN8_SALSN</name>
<evidence type="ECO:0000313" key="4">
    <source>
        <dbReference type="Proteomes" id="UP000298416"/>
    </source>
</evidence>
<reference evidence="3" key="1">
    <citation type="submission" date="2018-01" db="EMBL/GenBank/DDBJ databases">
        <authorList>
            <person name="Mao J.F."/>
        </authorList>
    </citation>
    <scope>NUCLEOTIDE SEQUENCE</scope>
    <source>
        <strain evidence="3">Huo1</strain>
        <tissue evidence="3">Leaf</tissue>
    </source>
</reference>
<evidence type="ECO:0000313" key="3">
    <source>
        <dbReference type="EMBL" id="KAG6393052.1"/>
    </source>
</evidence>
<protein>
    <submittedName>
        <fullName evidence="3">Uncharacterized protein</fullName>
    </submittedName>
</protein>
<evidence type="ECO:0000256" key="1">
    <source>
        <dbReference type="SAM" id="MobiDB-lite"/>
    </source>
</evidence>
<keyword evidence="4" id="KW-1185">Reference proteome</keyword>
<feature type="transmembrane region" description="Helical" evidence="2">
    <location>
        <begin position="338"/>
        <end position="361"/>
    </location>
</feature>
<proteinExistence type="predicted"/>
<feature type="compositionally biased region" description="Basic and acidic residues" evidence="1">
    <location>
        <begin position="87"/>
        <end position="102"/>
    </location>
</feature>